<evidence type="ECO:0000259" key="3">
    <source>
        <dbReference type="PROSITE" id="PS51473"/>
    </source>
</evidence>
<sequence length="175" mass="19584">MWRYSNKSMEGVMEEKPSYPVWNVKQNVTSVEQFKDVLENLLESLKDKAAAGGSHIKFASGNVTGPDTQTVYALVQCTPDICRKDCSDCIQGAIDDDIPNFASSCVGPAGGRILDRVVIFDLSLYLSLVKYQLVSRFEGQGCEPGRSFVEVHWVDFATESTDLKVMIRYTTQRQR</sequence>
<keyword evidence="1" id="KW-0732">Signal</keyword>
<dbReference type="PROSITE" id="PS51473">
    <property type="entry name" value="GNK2"/>
    <property type="match status" value="1"/>
</dbReference>
<gene>
    <name evidence="4" type="ORF">RHSIM_Rhsim03G0248600</name>
</gene>
<evidence type="ECO:0000256" key="1">
    <source>
        <dbReference type="ARBA" id="ARBA00022729"/>
    </source>
</evidence>
<organism evidence="4 5">
    <name type="scientific">Rhododendron simsii</name>
    <name type="common">Sims's rhododendron</name>
    <dbReference type="NCBI Taxonomy" id="118357"/>
    <lineage>
        <taxon>Eukaryota</taxon>
        <taxon>Viridiplantae</taxon>
        <taxon>Streptophyta</taxon>
        <taxon>Embryophyta</taxon>
        <taxon>Tracheophyta</taxon>
        <taxon>Spermatophyta</taxon>
        <taxon>Magnoliopsida</taxon>
        <taxon>eudicotyledons</taxon>
        <taxon>Gunneridae</taxon>
        <taxon>Pentapetalae</taxon>
        <taxon>asterids</taxon>
        <taxon>Ericales</taxon>
        <taxon>Ericaceae</taxon>
        <taxon>Ericoideae</taxon>
        <taxon>Rhodoreae</taxon>
        <taxon>Rhododendron</taxon>
    </lineage>
</organism>
<evidence type="ECO:0000313" key="5">
    <source>
        <dbReference type="Proteomes" id="UP000626092"/>
    </source>
</evidence>
<evidence type="ECO:0000313" key="4">
    <source>
        <dbReference type="EMBL" id="KAF7146913.1"/>
    </source>
</evidence>
<keyword evidence="5" id="KW-1185">Reference proteome</keyword>
<dbReference type="Pfam" id="PF01657">
    <property type="entry name" value="Stress-antifung"/>
    <property type="match status" value="1"/>
</dbReference>
<name>A0A834H5X5_RHOSS</name>
<dbReference type="AlphaFoldDB" id="A0A834H5X5"/>
<dbReference type="PANTHER" id="PTHR32099">
    <property type="entry name" value="CYSTEINE-RICH REPEAT SECRETORY PROTEIN"/>
    <property type="match status" value="1"/>
</dbReference>
<dbReference type="EMBL" id="WJXA01000003">
    <property type="protein sequence ID" value="KAF7146913.1"/>
    <property type="molecule type" value="Genomic_DNA"/>
</dbReference>
<dbReference type="InterPro" id="IPR038408">
    <property type="entry name" value="GNK2_sf"/>
</dbReference>
<keyword evidence="2" id="KW-0677">Repeat</keyword>
<dbReference type="OrthoDB" id="1909574at2759"/>
<evidence type="ECO:0000256" key="2">
    <source>
        <dbReference type="ARBA" id="ARBA00022737"/>
    </source>
</evidence>
<feature type="domain" description="Gnk2-homologous" evidence="3">
    <location>
        <begin position="15"/>
        <end position="127"/>
    </location>
</feature>
<comment type="caution">
    <text evidence="4">The sequence shown here is derived from an EMBL/GenBank/DDBJ whole genome shotgun (WGS) entry which is preliminary data.</text>
</comment>
<accession>A0A834H5X5</accession>
<reference evidence="4" key="1">
    <citation type="submission" date="2019-11" db="EMBL/GenBank/DDBJ databases">
        <authorList>
            <person name="Liu Y."/>
            <person name="Hou J."/>
            <person name="Li T.-Q."/>
            <person name="Guan C.-H."/>
            <person name="Wu X."/>
            <person name="Wu H.-Z."/>
            <person name="Ling F."/>
            <person name="Zhang R."/>
            <person name="Shi X.-G."/>
            <person name="Ren J.-P."/>
            <person name="Chen E.-F."/>
            <person name="Sun J.-M."/>
        </authorList>
    </citation>
    <scope>NUCLEOTIDE SEQUENCE</scope>
    <source>
        <strain evidence="4">Adult_tree_wgs_1</strain>
        <tissue evidence="4">Leaves</tissue>
    </source>
</reference>
<dbReference type="InterPro" id="IPR002902">
    <property type="entry name" value="GNK2"/>
</dbReference>
<protein>
    <recommendedName>
        <fullName evidence="3">Gnk2-homologous domain-containing protein</fullName>
    </recommendedName>
</protein>
<dbReference type="PANTHER" id="PTHR32099:SF51">
    <property type="entry name" value="CYSTEINE-RICH RECEPTOR-LIKE PROTEIN KINASE 25 ISOFORM X1"/>
    <property type="match status" value="1"/>
</dbReference>
<dbReference type="Gene3D" id="3.30.430.20">
    <property type="entry name" value="Gnk2 domain, C-X8-C-X2-C motif"/>
    <property type="match status" value="1"/>
</dbReference>
<proteinExistence type="predicted"/>
<dbReference type="Proteomes" id="UP000626092">
    <property type="component" value="Unassembled WGS sequence"/>
</dbReference>
<dbReference type="CDD" id="cd23509">
    <property type="entry name" value="Gnk2-like"/>
    <property type="match status" value="1"/>
</dbReference>